<evidence type="ECO:0000313" key="6">
    <source>
        <dbReference type="Proteomes" id="UP001321450"/>
    </source>
</evidence>
<dbReference type="Proteomes" id="UP001321450">
    <property type="component" value="Chromosome"/>
</dbReference>
<keyword evidence="2" id="KW-0328">Glycosyltransferase</keyword>
<accession>A0AAU9C0C4</accession>
<evidence type="ECO:0000256" key="3">
    <source>
        <dbReference type="ARBA" id="ARBA00022679"/>
    </source>
</evidence>
<dbReference type="PANTHER" id="PTHR43685:SF5">
    <property type="entry name" value="GLYCOSYLTRANSFERASE EPSE-RELATED"/>
    <property type="match status" value="1"/>
</dbReference>
<feature type="domain" description="Glycosyltransferase 2-like" evidence="4">
    <location>
        <begin position="1"/>
        <end position="156"/>
    </location>
</feature>
<dbReference type="SUPFAM" id="SSF53448">
    <property type="entry name" value="Nucleotide-diphospho-sugar transferases"/>
    <property type="match status" value="1"/>
</dbReference>
<dbReference type="InterPro" id="IPR050834">
    <property type="entry name" value="Glycosyltransf_2"/>
</dbReference>
<protein>
    <submittedName>
        <fullName evidence="5">Glycosyltransferase EpsE epsE</fullName>
    </submittedName>
</protein>
<sequence>MATYNGERYLEESIDSILSQTFQNFEFIIVDDASTDDTPRILKRYRNHPKIRLLRNKNNLGLPASLNRAIDLACGHWIARQDDDDISYPNRLELQYNYILKNPEIVLLGTRAEFVDEELRTFAYWDVPESHKDILKKIKWENPFCHSTVIFNKRAIKDIGKYRDKFKYSEDLDLWLRVIEKFNTHNLPEYLGKVRRHKHSTSVSHLNEQLAQHVLAYVYYKQRKTTGSDRYNEMPESKFCAYLKKTYPEHVPFFEELRNKKYISFLYEAKESHDWEKGLFFSLELAKLHPTDSLWLREMSFFLKKYAQSSLEKHLLWRINKIKAQ</sequence>
<name>A0AAU9C0C4_9GAMM</name>
<proteinExistence type="inferred from homology"/>
<gene>
    <name evidence="5" type="ORF">MIN45_P1725</name>
</gene>
<dbReference type="GO" id="GO:0016757">
    <property type="term" value="F:glycosyltransferase activity"/>
    <property type="evidence" value="ECO:0007669"/>
    <property type="project" value="UniProtKB-KW"/>
</dbReference>
<keyword evidence="6" id="KW-1185">Reference proteome</keyword>
<dbReference type="AlphaFoldDB" id="A0AAU9C0C4"/>
<evidence type="ECO:0000259" key="4">
    <source>
        <dbReference type="Pfam" id="PF00535"/>
    </source>
</evidence>
<reference evidence="6" key="1">
    <citation type="journal article" date="2024" name="Int. J. Syst. Evol. Microbiol.">
        <title>Methylomarinovum tepidoasis sp. nov., a moderately thermophilic methanotroph of the family Methylothermaceae isolated from a deep-sea hydrothermal field.</title>
        <authorList>
            <person name="Hirayama H."/>
            <person name="Takaki Y."/>
            <person name="Abe M."/>
            <person name="Miyazaki M."/>
            <person name="Uematsu K."/>
            <person name="Matsui Y."/>
            <person name="Takai K."/>
        </authorList>
    </citation>
    <scope>NUCLEOTIDE SEQUENCE [LARGE SCALE GENOMIC DNA]</scope>
    <source>
        <strain evidence="6">IN45</strain>
    </source>
</reference>
<evidence type="ECO:0000256" key="2">
    <source>
        <dbReference type="ARBA" id="ARBA00022676"/>
    </source>
</evidence>
<dbReference type="Pfam" id="PF00535">
    <property type="entry name" value="Glycos_transf_2"/>
    <property type="match status" value="1"/>
</dbReference>
<comment type="similarity">
    <text evidence="1">Belongs to the glycosyltransferase 2 family.</text>
</comment>
<dbReference type="PANTHER" id="PTHR43685">
    <property type="entry name" value="GLYCOSYLTRANSFERASE"/>
    <property type="match status" value="1"/>
</dbReference>
<dbReference type="InterPro" id="IPR001173">
    <property type="entry name" value="Glyco_trans_2-like"/>
</dbReference>
<dbReference type="KEGG" id="meiy:MIN45_P1725"/>
<evidence type="ECO:0000313" key="5">
    <source>
        <dbReference type="EMBL" id="BCX89353.1"/>
    </source>
</evidence>
<dbReference type="EMBL" id="AP024718">
    <property type="protein sequence ID" value="BCX89353.1"/>
    <property type="molecule type" value="Genomic_DNA"/>
</dbReference>
<keyword evidence="3" id="KW-0808">Transferase</keyword>
<dbReference type="Gene3D" id="3.90.550.10">
    <property type="entry name" value="Spore Coat Polysaccharide Biosynthesis Protein SpsA, Chain A"/>
    <property type="match status" value="1"/>
</dbReference>
<dbReference type="InterPro" id="IPR029044">
    <property type="entry name" value="Nucleotide-diphossugar_trans"/>
</dbReference>
<organism evidence="5 6">
    <name type="scientific">Methylomarinovum tepidoasis</name>
    <dbReference type="NCBI Taxonomy" id="2840183"/>
    <lineage>
        <taxon>Bacteria</taxon>
        <taxon>Pseudomonadati</taxon>
        <taxon>Pseudomonadota</taxon>
        <taxon>Gammaproteobacteria</taxon>
        <taxon>Methylococcales</taxon>
        <taxon>Methylothermaceae</taxon>
        <taxon>Methylomarinovum</taxon>
    </lineage>
</organism>
<evidence type="ECO:0000256" key="1">
    <source>
        <dbReference type="ARBA" id="ARBA00006739"/>
    </source>
</evidence>
<dbReference type="RefSeq" id="WP_286291669.1">
    <property type="nucleotide sequence ID" value="NZ_AP024718.1"/>
</dbReference>